<gene>
    <name evidence="1" type="ORF">NITFAB_0587</name>
</gene>
<evidence type="ECO:0000313" key="1">
    <source>
        <dbReference type="EMBL" id="SPS04998.1"/>
    </source>
</evidence>
<proteinExistence type="predicted"/>
<reference evidence="1" key="1">
    <citation type="submission" date="2018-05" db="EMBL/GenBank/DDBJ databases">
        <authorList>
            <person name="Lanie J.A."/>
            <person name="Ng W.-L."/>
            <person name="Kazmierczak K.M."/>
            <person name="Andrzejewski T.M."/>
            <person name="Davidsen T.M."/>
            <person name="Wayne K.J."/>
            <person name="Tettelin H."/>
            <person name="Glass J.I."/>
            <person name="Rusch D."/>
            <person name="Podicherti R."/>
            <person name="Tsui H.-C.T."/>
            <person name="Winkler M.E."/>
        </authorList>
    </citation>
    <scope>NUCLEOTIDE SEQUENCE</scope>
    <source>
        <strain evidence="1">KNB</strain>
    </source>
</reference>
<protein>
    <submittedName>
        <fullName evidence="1">Uncharacterized protein</fullName>
    </submittedName>
</protein>
<dbReference type="EMBL" id="LS423452">
    <property type="protein sequence ID" value="SPS04998.1"/>
    <property type="molecule type" value="Genomic_DNA"/>
</dbReference>
<organism evidence="1">
    <name type="scientific">Candidatus Nitrotoga fabula</name>
    <dbReference type="NCBI Taxonomy" id="2182327"/>
    <lineage>
        <taxon>Bacteria</taxon>
        <taxon>Pseudomonadati</taxon>
        <taxon>Pseudomonadota</taxon>
        <taxon>Betaproteobacteria</taxon>
        <taxon>Nitrosomonadales</taxon>
        <taxon>Gallionellaceae</taxon>
        <taxon>Candidatus Nitrotoga</taxon>
    </lineage>
</organism>
<name>A0A2X0QTT3_9PROT</name>
<dbReference type="AlphaFoldDB" id="A0A2X0QTT3"/>
<sequence length="42" mass="4832">MSLYAIVIARNASMQDSLQNREGSRPWIYGARFSCNWSGHEE</sequence>
<accession>A0A2X0QTT3</accession>